<accession>M6ZFB4</accession>
<evidence type="ECO:0000313" key="2">
    <source>
        <dbReference type="EMBL" id="EMP05178.1"/>
    </source>
</evidence>
<evidence type="ECO:0000313" key="3">
    <source>
        <dbReference type="Proteomes" id="UP000012117"/>
    </source>
</evidence>
<organism evidence="2 3">
    <name type="scientific">Leptospira interrogans serovar Pyrogenes str. 200701872</name>
    <dbReference type="NCBI Taxonomy" id="1193029"/>
    <lineage>
        <taxon>Bacteria</taxon>
        <taxon>Pseudomonadati</taxon>
        <taxon>Spirochaetota</taxon>
        <taxon>Spirochaetia</taxon>
        <taxon>Leptospirales</taxon>
        <taxon>Leptospiraceae</taxon>
        <taxon>Leptospira</taxon>
    </lineage>
</organism>
<keyword evidence="1" id="KW-0472">Membrane</keyword>
<protein>
    <submittedName>
        <fullName evidence="2">Uncharacterized protein</fullName>
    </submittedName>
</protein>
<keyword evidence="1" id="KW-0812">Transmembrane</keyword>
<dbReference type="AlphaFoldDB" id="M6ZFB4"/>
<name>M6ZFB4_LEPIR</name>
<proteinExistence type="predicted"/>
<sequence>MGSIGVNYVQSSRIHLSLVIFPAVLIFFASSLIFKVDGIYLLIRKFRRKQEIV</sequence>
<comment type="caution">
    <text evidence="2">The sequence shown here is derived from an EMBL/GenBank/DDBJ whole genome shotgun (WGS) entry which is preliminary data.</text>
</comment>
<gene>
    <name evidence="2" type="ORF">LEP1GSC124_3628</name>
</gene>
<evidence type="ECO:0000256" key="1">
    <source>
        <dbReference type="SAM" id="Phobius"/>
    </source>
</evidence>
<keyword evidence="1" id="KW-1133">Transmembrane helix</keyword>
<dbReference type="EMBL" id="AKWN02000456">
    <property type="protein sequence ID" value="EMP05178.1"/>
    <property type="molecule type" value="Genomic_DNA"/>
</dbReference>
<feature type="transmembrane region" description="Helical" evidence="1">
    <location>
        <begin position="20"/>
        <end position="43"/>
    </location>
</feature>
<dbReference type="Proteomes" id="UP000012117">
    <property type="component" value="Unassembled WGS sequence"/>
</dbReference>
<dbReference type="BioCyc" id="LINT1193029:G11R4-3558-MONOMER"/>
<reference evidence="2 3" key="1">
    <citation type="submission" date="2013-01" db="EMBL/GenBank/DDBJ databases">
        <authorList>
            <person name="Harkins D.M."/>
            <person name="Durkin A.S."/>
            <person name="Brinkac L.M."/>
            <person name="Haft D.H."/>
            <person name="Selengut J.D."/>
            <person name="Sanka R."/>
            <person name="DePew J."/>
            <person name="Purushe J."/>
            <person name="Picardeau M."/>
            <person name="Werts C."/>
            <person name="Goarant C."/>
            <person name="Vinetz J.M."/>
            <person name="Sutton G.G."/>
            <person name="Nierman W.C."/>
            <person name="Fouts D.E."/>
        </authorList>
    </citation>
    <scope>NUCLEOTIDE SEQUENCE [LARGE SCALE GENOMIC DNA]</scope>
    <source>
        <strain evidence="2 3">200701872</strain>
    </source>
</reference>